<feature type="compositionally biased region" description="Basic and acidic residues" evidence="2">
    <location>
        <begin position="123"/>
        <end position="146"/>
    </location>
</feature>
<comment type="similarity">
    <text evidence="1">Belongs to the UPF0612 family.</text>
</comment>
<dbReference type="InterPro" id="IPR013902">
    <property type="entry name" value="Mug135-like_C"/>
</dbReference>
<dbReference type="Pfam" id="PF08593">
    <property type="entry name" value="Mug135_C"/>
    <property type="match status" value="1"/>
</dbReference>
<sequence>MSIQVPLFSKSLSHIKRPLPPSDPPTSQDIVHAIVFLEKVKEFFSPPSFKRKLCLDYRMATVDDLAKAQLYLHKLCSAAMAGTGGNVESHIILDAVEPIHRRLDQMNKTLVQVMDNSRIHGLEQRLDSDSQASEHRQRSSHPERSMVESTHWNHPFNDLQLYDQIPISWDREDELEDPEHFELPPLRTNNDFTNLTDYQLDDYLYYYQIDVDDQSTRETKMHCLRYFIIGRLKSCHAASDPV</sequence>
<dbReference type="EMBL" id="JABBWK010000050">
    <property type="protein sequence ID" value="KAG1897058.1"/>
    <property type="molecule type" value="Genomic_DNA"/>
</dbReference>
<accession>A0AAD4HHR5</accession>
<evidence type="ECO:0000313" key="5">
    <source>
        <dbReference type="Proteomes" id="UP001195769"/>
    </source>
</evidence>
<dbReference type="GeneID" id="64664707"/>
<protein>
    <recommendedName>
        <fullName evidence="3">Mug135-like C-terminal domain-containing protein</fullName>
    </recommendedName>
</protein>
<feature type="domain" description="Mug135-like C-terminal" evidence="3">
    <location>
        <begin position="176"/>
        <end position="228"/>
    </location>
</feature>
<gene>
    <name evidence="4" type="ORF">F5891DRAFT_1280347</name>
</gene>
<comment type="caution">
    <text evidence="4">The sequence shown here is derived from an EMBL/GenBank/DDBJ whole genome shotgun (WGS) entry which is preliminary data.</text>
</comment>
<feature type="region of interest" description="Disordered" evidence="2">
    <location>
        <begin position="123"/>
        <end position="148"/>
    </location>
</feature>
<dbReference type="AlphaFoldDB" id="A0AAD4HHR5"/>
<dbReference type="Proteomes" id="UP001195769">
    <property type="component" value="Unassembled WGS sequence"/>
</dbReference>
<evidence type="ECO:0000256" key="2">
    <source>
        <dbReference type="SAM" id="MobiDB-lite"/>
    </source>
</evidence>
<evidence type="ECO:0000259" key="3">
    <source>
        <dbReference type="Pfam" id="PF08593"/>
    </source>
</evidence>
<reference evidence="4" key="1">
    <citation type="journal article" date="2020" name="New Phytol.">
        <title>Comparative genomics reveals dynamic genome evolution in host specialist ectomycorrhizal fungi.</title>
        <authorList>
            <person name="Lofgren L.A."/>
            <person name="Nguyen N.H."/>
            <person name="Vilgalys R."/>
            <person name="Ruytinx J."/>
            <person name="Liao H.L."/>
            <person name="Branco S."/>
            <person name="Kuo A."/>
            <person name="LaButti K."/>
            <person name="Lipzen A."/>
            <person name="Andreopoulos W."/>
            <person name="Pangilinan J."/>
            <person name="Riley R."/>
            <person name="Hundley H."/>
            <person name="Na H."/>
            <person name="Barry K."/>
            <person name="Grigoriev I.V."/>
            <person name="Stajich J.E."/>
            <person name="Kennedy P.G."/>
        </authorList>
    </citation>
    <scope>NUCLEOTIDE SEQUENCE</scope>
    <source>
        <strain evidence="4">FC203</strain>
    </source>
</reference>
<name>A0AAD4HHR5_9AGAM</name>
<dbReference type="RefSeq" id="XP_041222634.1">
    <property type="nucleotide sequence ID" value="XM_041370409.1"/>
</dbReference>
<evidence type="ECO:0000313" key="4">
    <source>
        <dbReference type="EMBL" id="KAG1897058.1"/>
    </source>
</evidence>
<organism evidence="4 5">
    <name type="scientific">Suillus fuscotomentosus</name>
    <dbReference type="NCBI Taxonomy" id="1912939"/>
    <lineage>
        <taxon>Eukaryota</taxon>
        <taxon>Fungi</taxon>
        <taxon>Dikarya</taxon>
        <taxon>Basidiomycota</taxon>
        <taxon>Agaricomycotina</taxon>
        <taxon>Agaricomycetes</taxon>
        <taxon>Agaricomycetidae</taxon>
        <taxon>Boletales</taxon>
        <taxon>Suillineae</taxon>
        <taxon>Suillaceae</taxon>
        <taxon>Suillus</taxon>
    </lineage>
</organism>
<proteinExistence type="inferred from homology"/>
<evidence type="ECO:0000256" key="1">
    <source>
        <dbReference type="ARBA" id="ARBA00005788"/>
    </source>
</evidence>
<keyword evidence="5" id="KW-1185">Reference proteome</keyword>